<proteinExistence type="predicted"/>
<evidence type="ECO:0000256" key="1">
    <source>
        <dbReference type="SAM" id="MobiDB-lite"/>
    </source>
</evidence>
<name>A0A8C3YC95_9CETA</name>
<gene>
    <name evidence="2" type="primary">GANC</name>
</gene>
<feature type="region of interest" description="Disordered" evidence="1">
    <location>
        <begin position="169"/>
        <end position="190"/>
    </location>
</feature>
<feature type="region of interest" description="Disordered" evidence="1">
    <location>
        <begin position="75"/>
        <end position="114"/>
    </location>
</feature>
<reference evidence="2" key="1">
    <citation type="submission" date="2025-08" db="UniProtKB">
        <authorList>
            <consortium name="Ensembl"/>
        </authorList>
    </citation>
    <scope>IDENTIFICATION</scope>
</reference>
<dbReference type="AlphaFoldDB" id="A0A8C3YC95"/>
<accession>A0A8C3YC95</accession>
<protein>
    <submittedName>
        <fullName evidence="2">Glucosidase alpha, neutral C</fullName>
    </submittedName>
</protein>
<dbReference type="Ensembl" id="ENSCWAT00000001994.1">
    <property type="protein sequence ID" value="ENSCWAP00000001816.1"/>
    <property type="gene ID" value="ENSCWAG00000001494.1"/>
</dbReference>
<keyword evidence="3" id="KW-1185">Reference proteome</keyword>
<evidence type="ECO:0000313" key="2">
    <source>
        <dbReference type="Ensembl" id="ENSCWAP00000001816.1"/>
    </source>
</evidence>
<reference evidence="2" key="2">
    <citation type="submission" date="2025-09" db="UniProtKB">
        <authorList>
            <consortium name="Ensembl"/>
        </authorList>
    </citation>
    <scope>IDENTIFICATION</scope>
</reference>
<dbReference type="Proteomes" id="UP000694540">
    <property type="component" value="Unplaced"/>
</dbReference>
<feature type="compositionally biased region" description="Basic and acidic residues" evidence="1">
    <location>
        <begin position="104"/>
        <end position="114"/>
    </location>
</feature>
<dbReference type="GeneTree" id="ENSGT00940000159230"/>
<sequence length="268" mass="30382">MEATGKEEISVEDEAVDKNIFKDCSKIAFYRRQKQQLSKKSTYRALLDSVTTGKDSTRFQIINEVAKVRCQDQSTPDLGAFEGEEATVREDPQELSTRQHRAQKGAEEPDKQEKLMQDVSNMAPKTENWEDHLEQTPCSACLQVFTRNHTSGSFSKDAGVSLNTSTKLPLASSHKHHENETVPNQPPPQQMRNYYHLLARTVSAEMARNRQLTWELDRLVVFGERANAQHELASVLRRESVLAIIQLPATVLQQFSELLNHSLNPGRP</sequence>
<evidence type="ECO:0000313" key="3">
    <source>
        <dbReference type="Proteomes" id="UP000694540"/>
    </source>
</evidence>
<organism evidence="2 3">
    <name type="scientific">Catagonus wagneri</name>
    <name type="common">Chacoan peccary</name>
    <dbReference type="NCBI Taxonomy" id="51154"/>
    <lineage>
        <taxon>Eukaryota</taxon>
        <taxon>Metazoa</taxon>
        <taxon>Chordata</taxon>
        <taxon>Craniata</taxon>
        <taxon>Vertebrata</taxon>
        <taxon>Euteleostomi</taxon>
        <taxon>Mammalia</taxon>
        <taxon>Eutheria</taxon>
        <taxon>Laurasiatheria</taxon>
        <taxon>Artiodactyla</taxon>
        <taxon>Suina</taxon>
        <taxon>Tayassuidae</taxon>
        <taxon>Catagonus</taxon>
    </lineage>
</organism>